<dbReference type="GO" id="GO:0031998">
    <property type="term" value="P:regulation of fatty acid beta-oxidation"/>
    <property type="evidence" value="ECO:0007669"/>
    <property type="project" value="TreeGrafter"/>
</dbReference>
<dbReference type="Gene3D" id="2.40.10.120">
    <property type="match status" value="1"/>
</dbReference>
<dbReference type="GO" id="GO:0005777">
    <property type="term" value="C:peroxisome"/>
    <property type="evidence" value="ECO:0007669"/>
    <property type="project" value="InterPro"/>
</dbReference>
<dbReference type="OrthoDB" id="17845at2759"/>
<evidence type="ECO:0000313" key="2">
    <source>
        <dbReference type="Proteomes" id="UP000005018"/>
    </source>
</evidence>
<evidence type="ECO:0000313" key="1">
    <source>
        <dbReference type="EMBL" id="CCG24566.1"/>
    </source>
</evidence>
<dbReference type="eggNOG" id="ENOG502S5HP">
    <property type="taxonomic scope" value="Eukaryota"/>
</dbReference>
<dbReference type="KEGG" id="cot:CORT_0F03420"/>
<dbReference type="RefSeq" id="XP_003870695.1">
    <property type="nucleotide sequence ID" value="XM_003870646.1"/>
</dbReference>
<evidence type="ECO:0008006" key="3">
    <source>
        <dbReference type="Google" id="ProtNLM"/>
    </source>
</evidence>
<keyword evidence="2" id="KW-1185">Reference proteome</keyword>
<reference evidence="1 2" key="1">
    <citation type="journal article" date="2012" name="PLoS ONE">
        <title>Sequence and analysis of the genome of the pathogenic yeast Candida orthopsilosis.</title>
        <authorList>
            <person name="Riccombeni A."/>
            <person name="Vidanes G."/>
            <person name="Proux-Wera E."/>
            <person name="Wolfe K.H."/>
            <person name="Butler G."/>
        </authorList>
    </citation>
    <scope>NUCLEOTIDE SEQUENCE [LARGE SCALE GENOMIC DNA]</scope>
    <source>
        <strain evidence="1 2">Co 90-125</strain>
    </source>
</reference>
<dbReference type="GO" id="GO:0016485">
    <property type="term" value="P:protein processing"/>
    <property type="evidence" value="ECO:0007669"/>
    <property type="project" value="InterPro"/>
</dbReference>
<dbReference type="EMBL" id="HE681724">
    <property type="protein sequence ID" value="CCG24566.1"/>
    <property type="molecule type" value="Genomic_DNA"/>
</dbReference>
<dbReference type="GO" id="GO:0004252">
    <property type="term" value="F:serine-type endopeptidase activity"/>
    <property type="evidence" value="ECO:0007669"/>
    <property type="project" value="InterPro"/>
</dbReference>
<dbReference type="AlphaFoldDB" id="H8X8U1"/>
<dbReference type="GeneID" id="14541682"/>
<dbReference type="SUPFAM" id="SSF50494">
    <property type="entry name" value="Trypsin-like serine proteases"/>
    <property type="match status" value="2"/>
</dbReference>
<dbReference type="PANTHER" id="PTHR21004:SF0">
    <property type="entry name" value="PEROXISOMAL LEADER PEPTIDE-PROCESSING PROTEASE"/>
    <property type="match status" value="1"/>
</dbReference>
<dbReference type="Proteomes" id="UP000005018">
    <property type="component" value="Chromosome 6"/>
</dbReference>
<gene>
    <name evidence="1" type="ORF">CORT_0F03420</name>
</gene>
<sequence length="603" mass="66041">MKYTPIALQYVLNDSIHASSGVYITQQLSTQPFILTVNHVPRIGEYLIYANFGDNSSPSQISWHRVSVLEEVAINASDFEFFDSHQFNLYPRDQYGKALSILKLSPPPTVTAAATATGSVARKSTTAIGDQVTIVSSPFNFTNSLIFHQFTTTARIVYKVYAHEHDADDVNAAGDYWLSDAAYMENMAGGAVIEKPSNADITNGSENKLVGLVLGNLRKINGDGNLMVIIPMKKIIQISPTLIPPPSTPQSNSLIKSSSSILYKTLSSTTLSKLFNLPSISTKITTLRTTPGDAKSVLPLIINASNHRTWGSCIFYKDQLLITNSHVIAPFFQKAHQSTGSINSISNRRKLYFDSTTSDNATILITNHGDSIQVTSPLDKKIIVPHPDLDLAFIQIDHRASTLLLENGYRPIAPCQHDSIAEGDSVYTQSYGLFFDPLYLQPLKSHGIINCIYRNDNGGAGAGAGAGLIIASASCFNGSSGGGLFTSANDQLVGMICSNAKVYKPLSKDDHQQQKHSSGKDTEKLTTFTFVLPVGIIDYCYQQMYQNKLKPKIKIINEDADVDDRGLVNIDSKILDLWKLKPFHKDIYIDPKPVPTLTSKAKL</sequence>
<name>H8X8U1_CANO9</name>
<dbReference type="Pfam" id="PF13365">
    <property type="entry name" value="Trypsin_2"/>
    <property type="match status" value="1"/>
</dbReference>
<dbReference type="PANTHER" id="PTHR21004">
    <property type="entry name" value="SERINE PROTEASE-RELATED"/>
    <property type="match status" value="1"/>
</dbReference>
<organism evidence="1 2">
    <name type="scientific">Candida orthopsilosis (strain 90-125)</name>
    <name type="common">Yeast</name>
    <dbReference type="NCBI Taxonomy" id="1136231"/>
    <lineage>
        <taxon>Eukaryota</taxon>
        <taxon>Fungi</taxon>
        <taxon>Dikarya</taxon>
        <taxon>Ascomycota</taxon>
        <taxon>Saccharomycotina</taxon>
        <taxon>Pichiomycetes</taxon>
        <taxon>Debaryomycetaceae</taxon>
        <taxon>Candida/Lodderomyces clade</taxon>
        <taxon>Candida</taxon>
    </lineage>
</organism>
<proteinExistence type="predicted"/>
<dbReference type="HOGENOM" id="CLU_038715_0_0_1"/>
<dbReference type="InterPro" id="IPR039245">
    <property type="entry name" value="TYSND1/DEG15"/>
</dbReference>
<accession>H8X8U1</accession>
<protein>
    <recommendedName>
        <fullName evidence="3">Serine protease</fullName>
    </recommendedName>
</protein>
<dbReference type="InterPro" id="IPR009003">
    <property type="entry name" value="Peptidase_S1_PA"/>
</dbReference>